<dbReference type="EMBL" id="KQ964542">
    <property type="protein sequence ID" value="KXN69262.1"/>
    <property type="molecule type" value="Genomic_DNA"/>
</dbReference>
<gene>
    <name evidence="1" type="ORF">CONCODRAFT_8371</name>
</gene>
<dbReference type="Proteomes" id="UP000070444">
    <property type="component" value="Unassembled WGS sequence"/>
</dbReference>
<dbReference type="AlphaFoldDB" id="A0A137P2M2"/>
<accession>A0A137P2M2</accession>
<protein>
    <submittedName>
        <fullName evidence="1">Uncharacterized protein</fullName>
    </submittedName>
</protein>
<organism evidence="1 2">
    <name type="scientific">Conidiobolus coronatus (strain ATCC 28846 / CBS 209.66 / NRRL 28638)</name>
    <name type="common">Delacroixia coronata</name>
    <dbReference type="NCBI Taxonomy" id="796925"/>
    <lineage>
        <taxon>Eukaryota</taxon>
        <taxon>Fungi</taxon>
        <taxon>Fungi incertae sedis</taxon>
        <taxon>Zoopagomycota</taxon>
        <taxon>Entomophthoromycotina</taxon>
        <taxon>Entomophthoromycetes</taxon>
        <taxon>Entomophthorales</taxon>
        <taxon>Ancylistaceae</taxon>
        <taxon>Conidiobolus</taxon>
    </lineage>
</organism>
<name>A0A137P2M2_CONC2</name>
<sequence length="148" mass="17323">MKQAVNWICSIRNNASLLTRYSLCSIPRIQQRYYSLSLLFTQHMQSFSESNPLEKIIKSKNIHYNSLSIKLISKYEELEKILNYTKLPQETSMNYALKVYHENQLNEGILASYILPSSRKEIMPFAKMPGPDSSLYIKDKVIRREKTP</sequence>
<evidence type="ECO:0000313" key="1">
    <source>
        <dbReference type="EMBL" id="KXN69262.1"/>
    </source>
</evidence>
<evidence type="ECO:0000313" key="2">
    <source>
        <dbReference type="Proteomes" id="UP000070444"/>
    </source>
</evidence>
<keyword evidence="2" id="KW-1185">Reference proteome</keyword>
<proteinExistence type="predicted"/>
<reference evidence="1 2" key="1">
    <citation type="journal article" date="2015" name="Genome Biol. Evol.">
        <title>Phylogenomic analyses indicate that early fungi evolved digesting cell walls of algal ancestors of land plants.</title>
        <authorList>
            <person name="Chang Y."/>
            <person name="Wang S."/>
            <person name="Sekimoto S."/>
            <person name="Aerts A.L."/>
            <person name="Choi C."/>
            <person name="Clum A."/>
            <person name="LaButti K.M."/>
            <person name="Lindquist E.A."/>
            <person name="Yee Ngan C."/>
            <person name="Ohm R.A."/>
            <person name="Salamov A.A."/>
            <person name="Grigoriev I.V."/>
            <person name="Spatafora J.W."/>
            <person name="Berbee M.L."/>
        </authorList>
    </citation>
    <scope>NUCLEOTIDE SEQUENCE [LARGE SCALE GENOMIC DNA]</scope>
    <source>
        <strain evidence="1 2">NRRL 28638</strain>
    </source>
</reference>